<keyword evidence="2" id="KW-1185">Reference proteome</keyword>
<evidence type="ECO:0000313" key="1">
    <source>
        <dbReference type="EMBL" id="MFC7408651.1"/>
    </source>
</evidence>
<gene>
    <name evidence="1" type="ORF">ACFQPB_07245</name>
</gene>
<sequence>MKESTLQTLITAKTLFEQAQRDCAMGDRHKATAGLIVLQDAVELVFYAVLVEKGVDEVTAVEKLDFDQMIGSLGKAGIKVPKSGTLKAMNKLRVTAKHYGQVMEPMTVQGHMNAAKFAVDAVLIAAVGRPLREVFLTELITPGEPRAHLETAALCLSQGRYMECLLAIRRAFFLVFEKDYCIYSYCDIPSNAPPRGVLSLLRGGYKAPYWTRNAEWIRENVKTPMDYIQLDHDRWRMEAVECGINTQGLANIQRLTPQVIRLQNNGEWLVQYPASYLANCANHENAAMCLDLTIEAIRRAQEHSKAARTVRTDRPFDMPTAYVGQPLFERPDTQSRQIVVLSESHQYKVHDFLDGFQPGKKFYYIHCNAPNEPYAWGYIEQREGAFLEDGPETA</sequence>
<reference evidence="2" key="1">
    <citation type="journal article" date="2019" name="Int. J. Syst. Evol. Microbiol.">
        <title>The Global Catalogue of Microorganisms (GCM) 10K type strain sequencing project: providing services to taxonomists for standard genome sequencing and annotation.</title>
        <authorList>
            <consortium name="The Broad Institute Genomics Platform"/>
            <consortium name="The Broad Institute Genome Sequencing Center for Infectious Disease"/>
            <person name="Wu L."/>
            <person name="Ma J."/>
        </authorList>
    </citation>
    <scope>NUCLEOTIDE SEQUENCE [LARGE SCALE GENOMIC DNA]</scope>
    <source>
        <strain evidence="2">CGMCC 1.12371</strain>
    </source>
</reference>
<dbReference type="Proteomes" id="UP001596501">
    <property type="component" value="Unassembled WGS sequence"/>
</dbReference>
<evidence type="ECO:0000313" key="2">
    <source>
        <dbReference type="Proteomes" id="UP001596501"/>
    </source>
</evidence>
<name>A0ABW2QHB9_9BURK</name>
<organism evidence="1 2">
    <name type="scientific">Hydrogenophaga atypica</name>
    <dbReference type="NCBI Taxonomy" id="249409"/>
    <lineage>
        <taxon>Bacteria</taxon>
        <taxon>Pseudomonadati</taxon>
        <taxon>Pseudomonadota</taxon>
        <taxon>Betaproteobacteria</taxon>
        <taxon>Burkholderiales</taxon>
        <taxon>Comamonadaceae</taxon>
        <taxon>Hydrogenophaga</taxon>
    </lineage>
</organism>
<dbReference type="EMBL" id="JBHTCA010000004">
    <property type="protein sequence ID" value="MFC7408651.1"/>
    <property type="molecule type" value="Genomic_DNA"/>
</dbReference>
<dbReference type="RefSeq" id="WP_382221268.1">
    <property type="nucleotide sequence ID" value="NZ_JBHTCA010000004.1"/>
</dbReference>
<protein>
    <submittedName>
        <fullName evidence="1">Uncharacterized protein</fullName>
    </submittedName>
</protein>
<proteinExistence type="predicted"/>
<comment type="caution">
    <text evidence="1">The sequence shown here is derived from an EMBL/GenBank/DDBJ whole genome shotgun (WGS) entry which is preliminary data.</text>
</comment>
<accession>A0ABW2QHB9</accession>